<dbReference type="Pfam" id="PF00520">
    <property type="entry name" value="Ion_trans"/>
    <property type="match status" value="1"/>
</dbReference>
<name>A0A087XBK1_POEFO</name>
<dbReference type="PANTHER" id="PTHR11537:SF38">
    <property type="entry name" value="POTASSIUM VOLTAGE-GATED CHANNEL SUBFAMILY V MEMBER 1"/>
    <property type="match status" value="1"/>
</dbReference>
<evidence type="ECO:0000256" key="10">
    <source>
        <dbReference type="ARBA" id="ARBA00023065"/>
    </source>
</evidence>
<evidence type="ECO:0000256" key="5">
    <source>
        <dbReference type="ARBA" id="ARBA00022692"/>
    </source>
</evidence>
<feature type="domain" description="BTB" evidence="14">
    <location>
        <begin position="55"/>
        <end position="163"/>
    </location>
</feature>
<organism evidence="15 16">
    <name type="scientific">Poecilia formosa</name>
    <name type="common">Amazon molly</name>
    <name type="synonym">Limia formosa</name>
    <dbReference type="NCBI Taxonomy" id="48698"/>
    <lineage>
        <taxon>Eukaryota</taxon>
        <taxon>Metazoa</taxon>
        <taxon>Chordata</taxon>
        <taxon>Craniata</taxon>
        <taxon>Vertebrata</taxon>
        <taxon>Euteleostomi</taxon>
        <taxon>Actinopterygii</taxon>
        <taxon>Neopterygii</taxon>
        <taxon>Teleostei</taxon>
        <taxon>Neoteleostei</taxon>
        <taxon>Acanthomorphata</taxon>
        <taxon>Ovalentaria</taxon>
        <taxon>Atherinomorphae</taxon>
        <taxon>Cyprinodontiformes</taxon>
        <taxon>Poeciliidae</taxon>
        <taxon>Poeciliinae</taxon>
        <taxon>Poecilia</taxon>
    </lineage>
</organism>
<dbReference type="Gene3D" id="1.10.287.70">
    <property type="match status" value="1"/>
</dbReference>
<dbReference type="GO" id="GO:0008076">
    <property type="term" value="C:voltage-gated potassium channel complex"/>
    <property type="evidence" value="ECO:0007669"/>
    <property type="project" value="InterPro"/>
</dbReference>
<sequence length="510" mass="56377">SCSLTQMSPVSCSPAAVSSSMAGLEVFTDAASLLSLNSSVFFSETPAPCVRDPLGAVVVNVGGSRYVLSQELLASHPETRLGKLVCCGQDSALELCDDADFLQNEFFFDRSSQTFQYVMNFYQTGHLHVMEELCEISFLQEIEYWGIDELCIDSCCRERYHRRKEQKESLDVCQEFETDEEEVFVGALCPGLRQRLWDILERPESSHAARTFGSLSIFFVVLSVVNMVLISLDLDQDFGVSWLGASGPQLLDIVEYMCVLWFTGELVLRFSCVRDKCRFSRSIPNVIDLLAILPFYVTLAVESLHGGSTELENMGRVVQVLRLLRILRMLKLGRHSTGLRSLGMTIAQCYEEVGLLLLFLGVGISIFAALVFALEHDLPASTFTSVPVAWWWATTSMTTVGYGDVRPDSAAGKTLAFLCILSGILILALPIAIINDRFSACYFTLKVREAALRHADALRRLTCGSPGGGADPTGGGANLRDAYARSVLEMLRLHRRERASTRSSGGDELW</sequence>
<evidence type="ECO:0000256" key="12">
    <source>
        <dbReference type="ARBA" id="ARBA00023303"/>
    </source>
</evidence>
<evidence type="ECO:0000256" key="9">
    <source>
        <dbReference type="ARBA" id="ARBA00022989"/>
    </source>
</evidence>
<dbReference type="InterPro" id="IPR000210">
    <property type="entry name" value="BTB/POZ_dom"/>
</dbReference>
<dbReference type="AlphaFoldDB" id="A0A087XBK1"/>
<feature type="transmembrane region" description="Helical" evidence="13">
    <location>
        <begin position="353"/>
        <end position="374"/>
    </location>
</feature>
<dbReference type="GeneTree" id="ENSGT00940000159740"/>
<keyword evidence="10" id="KW-0406">Ion transport</keyword>
<evidence type="ECO:0000256" key="7">
    <source>
        <dbReference type="ARBA" id="ARBA00022882"/>
    </source>
</evidence>
<dbReference type="InterPro" id="IPR003971">
    <property type="entry name" value="K_chnl_volt-dep_Kv5/Kv9"/>
</dbReference>
<reference evidence="16" key="1">
    <citation type="submission" date="2013-10" db="EMBL/GenBank/DDBJ databases">
        <authorList>
            <person name="Schartl M."/>
            <person name="Warren W."/>
        </authorList>
    </citation>
    <scope>NUCLEOTIDE SEQUENCE [LARGE SCALE GENOMIC DNA]</scope>
    <source>
        <strain evidence="16">female</strain>
    </source>
</reference>
<keyword evidence="9 13" id="KW-1133">Transmembrane helix</keyword>
<dbReference type="FunFam" id="1.10.287.70:FF:000005">
    <property type="entry name" value="potassium voltage-gated channel subfamily G member 1"/>
    <property type="match status" value="1"/>
</dbReference>
<dbReference type="PRINTS" id="PR01491">
    <property type="entry name" value="KVCHANNEL"/>
</dbReference>
<dbReference type="PRINTS" id="PR00169">
    <property type="entry name" value="KCHANNEL"/>
</dbReference>
<dbReference type="Pfam" id="PF02214">
    <property type="entry name" value="BTB_2"/>
    <property type="match status" value="1"/>
</dbReference>
<evidence type="ECO:0000256" key="11">
    <source>
        <dbReference type="ARBA" id="ARBA00023136"/>
    </source>
</evidence>
<keyword evidence="5 13" id="KW-0812">Transmembrane</keyword>
<dbReference type="InterPro" id="IPR003968">
    <property type="entry name" value="K_chnl_volt-dep_Kv"/>
</dbReference>
<dbReference type="OMA" id="SGGDEFW"/>
<dbReference type="eggNOG" id="KOG3713">
    <property type="taxonomic scope" value="Eukaryota"/>
</dbReference>
<dbReference type="Ensembl" id="ENSPFOT00000003158.1">
    <property type="protein sequence ID" value="ENSPFOP00000003154.1"/>
    <property type="gene ID" value="ENSPFOG00000003298.1"/>
</dbReference>
<dbReference type="Gene3D" id="3.30.710.10">
    <property type="entry name" value="Potassium Channel Kv1.1, Chain A"/>
    <property type="match status" value="1"/>
</dbReference>
<keyword evidence="3" id="KW-1003">Cell membrane</keyword>
<dbReference type="GO" id="GO:0001508">
    <property type="term" value="P:action potential"/>
    <property type="evidence" value="ECO:0007669"/>
    <property type="project" value="TreeGrafter"/>
</dbReference>
<proteinExistence type="predicted"/>
<evidence type="ECO:0000256" key="3">
    <source>
        <dbReference type="ARBA" id="ARBA00022475"/>
    </source>
</evidence>
<dbReference type="PRINTS" id="PR01494">
    <property type="entry name" value="KV9CHANNEL"/>
</dbReference>
<feature type="transmembrane region" description="Helical" evidence="13">
    <location>
        <begin position="212"/>
        <end position="233"/>
    </location>
</feature>
<dbReference type="EMBL" id="AYCK01024416">
    <property type="status" value="NOT_ANNOTATED_CDS"/>
    <property type="molecule type" value="Genomic_DNA"/>
</dbReference>
<evidence type="ECO:0000256" key="4">
    <source>
        <dbReference type="ARBA" id="ARBA00022538"/>
    </source>
</evidence>
<evidence type="ECO:0000313" key="16">
    <source>
        <dbReference type="Proteomes" id="UP000028760"/>
    </source>
</evidence>
<keyword evidence="11 13" id="KW-0472">Membrane</keyword>
<evidence type="ECO:0000313" key="15">
    <source>
        <dbReference type="Ensembl" id="ENSPFOP00000003154.1"/>
    </source>
</evidence>
<dbReference type="SUPFAM" id="SSF54695">
    <property type="entry name" value="POZ domain"/>
    <property type="match status" value="1"/>
</dbReference>
<dbReference type="PANTHER" id="PTHR11537">
    <property type="entry name" value="VOLTAGE-GATED POTASSIUM CHANNEL"/>
    <property type="match status" value="1"/>
</dbReference>
<dbReference type="GO" id="GO:0051260">
    <property type="term" value="P:protein homooligomerization"/>
    <property type="evidence" value="ECO:0007669"/>
    <property type="project" value="InterPro"/>
</dbReference>
<feature type="transmembrane region" description="Helical" evidence="13">
    <location>
        <begin position="380"/>
        <end position="403"/>
    </location>
</feature>
<evidence type="ECO:0000256" key="8">
    <source>
        <dbReference type="ARBA" id="ARBA00022958"/>
    </source>
</evidence>
<dbReference type="InterPro" id="IPR027359">
    <property type="entry name" value="Volt_channel_dom_sf"/>
</dbReference>
<dbReference type="SUPFAM" id="SSF81324">
    <property type="entry name" value="Voltage-gated potassium channels"/>
    <property type="match status" value="1"/>
</dbReference>
<dbReference type="GO" id="GO:0005249">
    <property type="term" value="F:voltage-gated potassium channel activity"/>
    <property type="evidence" value="ECO:0007669"/>
    <property type="project" value="InterPro"/>
</dbReference>
<dbReference type="Gene3D" id="1.20.120.350">
    <property type="entry name" value="Voltage-gated potassium channels. Chain C"/>
    <property type="match status" value="1"/>
</dbReference>
<accession>A0A087XBK1</accession>
<evidence type="ECO:0000256" key="6">
    <source>
        <dbReference type="ARBA" id="ARBA00022826"/>
    </source>
</evidence>
<keyword evidence="4" id="KW-0633">Potassium transport</keyword>
<comment type="subcellular location">
    <subcellularLocation>
        <location evidence="1">Cell membrane</location>
        <topology evidence="1">Multi-pass membrane protein</topology>
    </subcellularLocation>
</comment>
<keyword evidence="12" id="KW-0407">Ion channel</keyword>
<reference evidence="15" key="3">
    <citation type="submission" date="2025-09" db="UniProtKB">
        <authorList>
            <consortium name="Ensembl"/>
        </authorList>
    </citation>
    <scope>IDENTIFICATION</scope>
</reference>
<dbReference type="InterPro" id="IPR005821">
    <property type="entry name" value="Ion_trans_dom"/>
</dbReference>
<protein>
    <submittedName>
        <fullName evidence="15">Potassium voltage-gated channel modifier subfamily V member 1</fullName>
    </submittedName>
</protein>
<dbReference type="InterPro" id="IPR011333">
    <property type="entry name" value="SKP1/BTB/POZ_sf"/>
</dbReference>
<dbReference type="STRING" id="48698.ENSPFOP00000003154"/>
<keyword evidence="16" id="KW-1185">Reference proteome</keyword>
<dbReference type="SMART" id="SM00225">
    <property type="entry name" value="BTB"/>
    <property type="match status" value="1"/>
</dbReference>
<evidence type="ECO:0000256" key="1">
    <source>
        <dbReference type="ARBA" id="ARBA00004651"/>
    </source>
</evidence>
<evidence type="ECO:0000256" key="2">
    <source>
        <dbReference type="ARBA" id="ARBA00022448"/>
    </source>
</evidence>
<keyword evidence="8" id="KW-0630">Potassium</keyword>
<evidence type="ECO:0000259" key="14">
    <source>
        <dbReference type="SMART" id="SM00225"/>
    </source>
</evidence>
<dbReference type="EMBL" id="AYCK01024417">
    <property type="status" value="NOT_ANNOTATED_CDS"/>
    <property type="molecule type" value="Genomic_DNA"/>
</dbReference>
<feature type="transmembrane region" description="Helical" evidence="13">
    <location>
        <begin position="253"/>
        <end position="271"/>
    </location>
</feature>
<keyword evidence="7" id="KW-0851">Voltage-gated channel</keyword>
<keyword evidence="6" id="KW-0631">Potassium channel</keyword>
<dbReference type="InterPro" id="IPR003131">
    <property type="entry name" value="T1-type_BTB"/>
</dbReference>
<evidence type="ECO:0000256" key="13">
    <source>
        <dbReference type="SAM" id="Phobius"/>
    </source>
</evidence>
<dbReference type="Proteomes" id="UP000028760">
    <property type="component" value="Unassembled WGS sequence"/>
</dbReference>
<keyword evidence="2" id="KW-0813">Transport</keyword>
<dbReference type="InterPro" id="IPR028325">
    <property type="entry name" value="VG_K_chnl"/>
</dbReference>
<reference evidence="15" key="2">
    <citation type="submission" date="2025-08" db="UniProtKB">
        <authorList>
            <consortium name="Ensembl"/>
        </authorList>
    </citation>
    <scope>IDENTIFICATION</scope>
</reference>
<feature type="transmembrane region" description="Helical" evidence="13">
    <location>
        <begin position="415"/>
        <end position="434"/>
    </location>
</feature>